<evidence type="ECO:0000259" key="6">
    <source>
        <dbReference type="Pfam" id="PF04932"/>
    </source>
</evidence>
<feature type="transmembrane region" description="Helical" evidence="5">
    <location>
        <begin position="570"/>
        <end position="589"/>
    </location>
</feature>
<reference evidence="7 8" key="1">
    <citation type="submission" date="2019-07" db="EMBL/GenBank/DDBJ databases">
        <title>Genomic Encyclopedia of Type Strains, Phase I: the one thousand microbial genomes (KMG-I) project.</title>
        <authorList>
            <person name="Kyrpides N."/>
        </authorList>
    </citation>
    <scope>NUCLEOTIDE SEQUENCE [LARGE SCALE GENOMIC DNA]</scope>
    <source>
        <strain evidence="7 8">DSM 16647</strain>
    </source>
</reference>
<keyword evidence="8" id="KW-1185">Reference proteome</keyword>
<feature type="domain" description="O-antigen ligase-related" evidence="6">
    <location>
        <begin position="418"/>
        <end position="550"/>
    </location>
</feature>
<gene>
    <name evidence="7" type="ORF">LZ11_00476</name>
</gene>
<feature type="transmembrane region" description="Helical" evidence="5">
    <location>
        <begin position="334"/>
        <end position="353"/>
    </location>
</feature>
<evidence type="ECO:0000313" key="7">
    <source>
        <dbReference type="EMBL" id="TYP57818.1"/>
    </source>
</evidence>
<dbReference type="AlphaFoldDB" id="A0A5S5AWS8"/>
<dbReference type="GO" id="GO:0016020">
    <property type="term" value="C:membrane"/>
    <property type="evidence" value="ECO:0007669"/>
    <property type="project" value="UniProtKB-SubCell"/>
</dbReference>
<dbReference type="OrthoDB" id="9804143at2"/>
<comment type="subcellular location">
    <subcellularLocation>
        <location evidence="1">Membrane</location>
        <topology evidence="1">Multi-pass membrane protein</topology>
    </subcellularLocation>
</comment>
<sequence length="631" mass="69130">MEAVNRWIAGSVVVKIIYCLFSLEFCESSLLYRVFKKISGFVAGAYKGCFFANLFRSEPWEKEAVARSRFFKMLLRPVILCTGLRDILNSAIENSFCYRFAGSAVIDFVGQPFRTSSLVFTPAILTYTALKVLFSGLSSEDLMISLSIMAVLVPGYFINLPLSAVVSGSGFIRTARWVAWNADIDVPEVDKRQPGTLYAVLGAVLGALYFALPNITFVKLTGLIGLGLLIYMKPSLGVYIVAFILPLVPTLYSIALIGLTFAAMLLRIDKGGFGIPTGAVPAALFLASAAMAAVFSVTRGESLKILPIYVAYFMAFLVFSYFCRDRRVLKTALLFQIASTVGISLYGIYQYYFVKKPTSIAWLDFRLFPEVSTRVYATLENPNVLAEYLVFVIPVVMAFMWAEARTIRKAVFGGLLGVIVLCLILTLSRGGWLGLALAVVIFAAVADRRLFIVLLVLALVSPLFLPQVIINRVASIGSLEDSSNAYRVTIWVASLRMLRDYWLTGLGLGLQAFSRVYRDYMIAGTPALHSHNFYLQLGIEMGVLGLVSFLWFTATVLNGAGRVFRGHRKAWAALLAAGIAGAVSGHLFHGLFDHVWFSPRIGLAFWEMTGILSALIATAGTEKAPFEGGGS</sequence>
<accession>A0A5S5AWS8</accession>
<name>A0A5S5AWS8_9FIRM</name>
<feature type="transmembrane region" description="Helical" evidence="5">
    <location>
        <begin position="197"/>
        <end position="218"/>
    </location>
</feature>
<feature type="transmembrane region" description="Helical" evidence="5">
    <location>
        <begin position="238"/>
        <end position="266"/>
    </location>
</feature>
<feature type="transmembrane region" description="Helical" evidence="5">
    <location>
        <begin position="303"/>
        <end position="322"/>
    </location>
</feature>
<dbReference type="PANTHER" id="PTHR37422">
    <property type="entry name" value="TEICHURONIC ACID BIOSYNTHESIS PROTEIN TUAE"/>
    <property type="match status" value="1"/>
</dbReference>
<dbReference type="InterPro" id="IPR007016">
    <property type="entry name" value="O-antigen_ligase-rel_domated"/>
</dbReference>
<feature type="transmembrane region" description="Helical" evidence="5">
    <location>
        <begin position="385"/>
        <end position="402"/>
    </location>
</feature>
<protein>
    <submittedName>
        <fullName evidence="7">O-antigen ligase</fullName>
    </submittedName>
</protein>
<feature type="transmembrane region" description="Helical" evidence="5">
    <location>
        <begin position="537"/>
        <end position="558"/>
    </location>
</feature>
<dbReference type="InterPro" id="IPR051533">
    <property type="entry name" value="WaaL-like"/>
</dbReference>
<evidence type="ECO:0000256" key="5">
    <source>
        <dbReference type="SAM" id="Phobius"/>
    </source>
</evidence>
<feature type="transmembrane region" description="Helical" evidence="5">
    <location>
        <begin position="278"/>
        <end position="297"/>
    </location>
</feature>
<comment type="caution">
    <text evidence="7">The sequence shown here is derived from an EMBL/GenBank/DDBJ whole genome shotgun (WGS) entry which is preliminary data.</text>
</comment>
<feature type="transmembrane region" description="Helical" evidence="5">
    <location>
        <begin position="414"/>
        <end position="444"/>
    </location>
</feature>
<evidence type="ECO:0000313" key="8">
    <source>
        <dbReference type="Proteomes" id="UP000322294"/>
    </source>
</evidence>
<keyword evidence="2 5" id="KW-0812">Transmembrane</keyword>
<dbReference type="PANTHER" id="PTHR37422:SF13">
    <property type="entry name" value="LIPOPOLYSACCHARIDE BIOSYNTHESIS PROTEIN PA4999-RELATED"/>
    <property type="match status" value="1"/>
</dbReference>
<dbReference type="GO" id="GO:0016874">
    <property type="term" value="F:ligase activity"/>
    <property type="evidence" value="ECO:0007669"/>
    <property type="project" value="UniProtKB-KW"/>
</dbReference>
<dbReference type="Proteomes" id="UP000322294">
    <property type="component" value="Unassembled WGS sequence"/>
</dbReference>
<keyword evidence="7" id="KW-0436">Ligase</keyword>
<dbReference type="RefSeq" id="WP_148866279.1">
    <property type="nucleotide sequence ID" value="NZ_VNHO01000004.1"/>
</dbReference>
<evidence type="ECO:0000256" key="3">
    <source>
        <dbReference type="ARBA" id="ARBA00022989"/>
    </source>
</evidence>
<organism evidence="7 8">
    <name type="scientific">Thermosediminibacter litoriperuensis</name>
    <dbReference type="NCBI Taxonomy" id="291989"/>
    <lineage>
        <taxon>Bacteria</taxon>
        <taxon>Bacillati</taxon>
        <taxon>Bacillota</taxon>
        <taxon>Clostridia</taxon>
        <taxon>Thermosediminibacterales</taxon>
        <taxon>Thermosediminibacteraceae</taxon>
        <taxon>Thermosediminibacter</taxon>
    </lineage>
</organism>
<evidence type="ECO:0000256" key="4">
    <source>
        <dbReference type="ARBA" id="ARBA00023136"/>
    </source>
</evidence>
<proteinExistence type="predicted"/>
<keyword evidence="3 5" id="KW-1133">Transmembrane helix</keyword>
<keyword evidence="4 5" id="KW-0472">Membrane</keyword>
<feature type="transmembrane region" description="Helical" evidence="5">
    <location>
        <begin position="450"/>
        <end position="470"/>
    </location>
</feature>
<feature type="transmembrane region" description="Helical" evidence="5">
    <location>
        <begin position="143"/>
        <end position="166"/>
    </location>
</feature>
<dbReference type="EMBL" id="VNHO01000004">
    <property type="protein sequence ID" value="TYP57818.1"/>
    <property type="molecule type" value="Genomic_DNA"/>
</dbReference>
<evidence type="ECO:0000256" key="2">
    <source>
        <dbReference type="ARBA" id="ARBA00022692"/>
    </source>
</evidence>
<evidence type="ECO:0000256" key="1">
    <source>
        <dbReference type="ARBA" id="ARBA00004141"/>
    </source>
</evidence>
<feature type="transmembrane region" description="Helical" evidence="5">
    <location>
        <begin position="118"/>
        <end position="137"/>
    </location>
</feature>
<dbReference type="Pfam" id="PF04932">
    <property type="entry name" value="Wzy_C"/>
    <property type="match status" value="1"/>
</dbReference>